<keyword evidence="4" id="KW-0067">ATP-binding</keyword>
<dbReference type="OrthoDB" id="2376898at2759"/>
<keyword evidence="2" id="KW-0547">Nucleotide-binding</keyword>
<evidence type="ECO:0000259" key="6">
    <source>
        <dbReference type="PROSITE" id="PS50011"/>
    </source>
</evidence>
<keyword evidence="1" id="KW-0808">Transferase</keyword>
<dbReference type="PANTHER" id="PTHR44329:SF288">
    <property type="entry name" value="MITOGEN-ACTIVATED PROTEIN KINASE KINASE KINASE 20"/>
    <property type="match status" value="1"/>
</dbReference>
<dbReference type="InterPro" id="IPR000719">
    <property type="entry name" value="Prot_kinase_dom"/>
</dbReference>
<dbReference type="PRINTS" id="PR00109">
    <property type="entry name" value="TYRKINASE"/>
</dbReference>
<sequence>MKYNNNKFNNEFNNYNKPPILTIILILIIYSTYSVITIPIPNPPNSPSLSPILDNPDPSFPTLKEIDFNSIKEPGEFWEMIHVDDYSDNNSNDRKNFGTVPYFSPVWFNNAYNKFGPHITFEKRVDIDQKYKNKQWYEICYLNICMNVAGYDKKEMEECVTKFPKLRVEPYERLLKRLKSLSKVFDALHLKMGIHSLKYSNFDYLKGNLYDRKGLVELIKFYVKRIEPRYSETLNDREFQRLKDNLDFGKFSVRRLKKKSKNWTSGNEIIDEFIKDIQLKATSISEVIEWIDYDNFEDIEYLANGGFSTVYRATWINEFFMKTKRVDYDNDNDDDDESICHSCVNKKVVLKSLRKSKNITKEFLNEIIAHIMLSDDAFIIRCYGITQDPDTKNYMLVMDYARDGNLRDYLKNCKSIDLRKKIQIIYQIIKGLYEIHQKELIHKDLHPGNILKKANKFVITDLGSCQPAYISYIKTKKNVVYGVMPYMAPEILRGNHCYSTASDIYALGIIMCEIISEQMPYYDKTHDYLLALRICEGLRPKFNIKVPQLLINIIKQCLNANPVERPVITELDETFNNWCTDIKDKKDTEINLQIKEAEEYNKCLSPTSTIKTYINSNPRVFYSTRHISFEPRNADNFDDDDFLYEPSTISSVKSEGSDCKITDEIITVNS</sequence>
<organism evidence="7 8">
    <name type="scientific">Glomus cerebriforme</name>
    <dbReference type="NCBI Taxonomy" id="658196"/>
    <lineage>
        <taxon>Eukaryota</taxon>
        <taxon>Fungi</taxon>
        <taxon>Fungi incertae sedis</taxon>
        <taxon>Mucoromycota</taxon>
        <taxon>Glomeromycotina</taxon>
        <taxon>Glomeromycetes</taxon>
        <taxon>Glomerales</taxon>
        <taxon>Glomeraceae</taxon>
        <taxon>Glomus</taxon>
    </lineage>
</organism>
<evidence type="ECO:0000256" key="4">
    <source>
        <dbReference type="ARBA" id="ARBA00022840"/>
    </source>
</evidence>
<proteinExistence type="predicted"/>
<dbReference type="InterPro" id="IPR051681">
    <property type="entry name" value="Ser/Thr_Kinases-Pseudokinases"/>
</dbReference>
<evidence type="ECO:0000256" key="1">
    <source>
        <dbReference type="ARBA" id="ARBA00022679"/>
    </source>
</evidence>
<feature type="transmembrane region" description="Helical" evidence="5">
    <location>
        <begin position="20"/>
        <end position="40"/>
    </location>
</feature>
<name>A0A397TDX8_9GLOM</name>
<protein>
    <submittedName>
        <fullName evidence="7">Kinase-like domain-containing protein</fullName>
    </submittedName>
</protein>
<dbReference type="PANTHER" id="PTHR44329">
    <property type="entry name" value="SERINE/THREONINE-PROTEIN KINASE TNNI3K-RELATED"/>
    <property type="match status" value="1"/>
</dbReference>
<evidence type="ECO:0000256" key="2">
    <source>
        <dbReference type="ARBA" id="ARBA00022741"/>
    </source>
</evidence>
<keyword evidence="5" id="KW-0812">Transmembrane</keyword>
<dbReference type="GO" id="GO:0005524">
    <property type="term" value="F:ATP binding"/>
    <property type="evidence" value="ECO:0007669"/>
    <property type="project" value="UniProtKB-KW"/>
</dbReference>
<gene>
    <name evidence="7" type="ORF">C1645_872291</name>
</gene>
<reference evidence="7 8" key="1">
    <citation type="submission" date="2018-06" db="EMBL/GenBank/DDBJ databases">
        <title>Comparative genomics reveals the genomic features of Rhizophagus irregularis, R. cerebriforme, R. diaphanum and Gigaspora rosea, and their symbiotic lifestyle signature.</title>
        <authorList>
            <person name="Morin E."/>
            <person name="San Clemente H."/>
            <person name="Chen E.C.H."/>
            <person name="De La Providencia I."/>
            <person name="Hainaut M."/>
            <person name="Kuo A."/>
            <person name="Kohler A."/>
            <person name="Murat C."/>
            <person name="Tang N."/>
            <person name="Roy S."/>
            <person name="Loubradou J."/>
            <person name="Henrissat B."/>
            <person name="Grigoriev I.V."/>
            <person name="Corradi N."/>
            <person name="Roux C."/>
            <person name="Martin F.M."/>
        </authorList>
    </citation>
    <scope>NUCLEOTIDE SEQUENCE [LARGE SCALE GENOMIC DNA]</scope>
    <source>
        <strain evidence="7 8">DAOM 227022</strain>
    </source>
</reference>
<evidence type="ECO:0000256" key="3">
    <source>
        <dbReference type="ARBA" id="ARBA00022777"/>
    </source>
</evidence>
<dbReference type="GO" id="GO:0004674">
    <property type="term" value="F:protein serine/threonine kinase activity"/>
    <property type="evidence" value="ECO:0007669"/>
    <property type="project" value="TreeGrafter"/>
</dbReference>
<dbReference type="SUPFAM" id="SSF56112">
    <property type="entry name" value="Protein kinase-like (PK-like)"/>
    <property type="match status" value="1"/>
</dbReference>
<dbReference type="InterPro" id="IPR001245">
    <property type="entry name" value="Ser-Thr/Tyr_kinase_cat_dom"/>
</dbReference>
<accession>A0A397TDX8</accession>
<evidence type="ECO:0000313" key="8">
    <source>
        <dbReference type="Proteomes" id="UP000265703"/>
    </source>
</evidence>
<keyword evidence="5" id="KW-0472">Membrane</keyword>
<dbReference type="Gene3D" id="1.10.510.10">
    <property type="entry name" value="Transferase(Phosphotransferase) domain 1"/>
    <property type="match status" value="1"/>
</dbReference>
<feature type="domain" description="Protein kinase" evidence="6">
    <location>
        <begin position="296"/>
        <end position="575"/>
    </location>
</feature>
<keyword evidence="8" id="KW-1185">Reference proteome</keyword>
<comment type="caution">
    <text evidence="7">The sequence shown here is derived from an EMBL/GenBank/DDBJ whole genome shotgun (WGS) entry which is preliminary data.</text>
</comment>
<keyword evidence="5" id="KW-1133">Transmembrane helix</keyword>
<dbReference type="Pfam" id="PF00069">
    <property type="entry name" value="Pkinase"/>
    <property type="match status" value="1"/>
</dbReference>
<dbReference type="InterPro" id="IPR011009">
    <property type="entry name" value="Kinase-like_dom_sf"/>
</dbReference>
<evidence type="ECO:0000256" key="5">
    <source>
        <dbReference type="SAM" id="Phobius"/>
    </source>
</evidence>
<keyword evidence="3 7" id="KW-0418">Kinase</keyword>
<dbReference type="AlphaFoldDB" id="A0A397TDX8"/>
<dbReference type="PROSITE" id="PS50011">
    <property type="entry name" value="PROTEIN_KINASE_DOM"/>
    <property type="match status" value="1"/>
</dbReference>
<dbReference type="EMBL" id="QKYT01000050">
    <property type="protein sequence ID" value="RIA96142.1"/>
    <property type="molecule type" value="Genomic_DNA"/>
</dbReference>
<dbReference type="Proteomes" id="UP000265703">
    <property type="component" value="Unassembled WGS sequence"/>
</dbReference>
<evidence type="ECO:0000313" key="7">
    <source>
        <dbReference type="EMBL" id="RIA96142.1"/>
    </source>
</evidence>